<dbReference type="EMBL" id="CP040396">
    <property type="protein sequence ID" value="QCT04005.1"/>
    <property type="molecule type" value="Genomic_DNA"/>
</dbReference>
<dbReference type="Pfam" id="PF10263">
    <property type="entry name" value="SprT-like"/>
    <property type="match status" value="1"/>
</dbReference>
<reference evidence="2 3" key="1">
    <citation type="submission" date="2019-05" db="EMBL/GenBank/DDBJ databases">
        <authorList>
            <person name="Chen C."/>
        </authorList>
    </citation>
    <scope>NUCLEOTIDE SEQUENCE [LARGE SCALE GENOMIC DNA]</scope>
    <source>
        <strain evidence="2 3">HB172198</strain>
    </source>
</reference>
<dbReference type="Proteomes" id="UP000300879">
    <property type="component" value="Chromosome"/>
</dbReference>
<organism evidence="2 3">
    <name type="scientific">Paenibacillus algicola</name>
    <dbReference type="NCBI Taxonomy" id="2565926"/>
    <lineage>
        <taxon>Bacteria</taxon>
        <taxon>Bacillati</taxon>
        <taxon>Bacillota</taxon>
        <taxon>Bacilli</taxon>
        <taxon>Bacillales</taxon>
        <taxon>Paenibacillaceae</taxon>
        <taxon>Paenibacillus</taxon>
    </lineage>
</organism>
<accession>A0A4P8XNZ7</accession>
<evidence type="ECO:0000259" key="1">
    <source>
        <dbReference type="SMART" id="SM00731"/>
    </source>
</evidence>
<gene>
    <name evidence="2" type="ORF">E6C60_3294</name>
</gene>
<dbReference type="InterPro" id="IPR035240">
    <property type="entry name" value="SprT_Zn_ribbon"/>
</dbReference>
<dbReference type="AlphaFoldDB" id="A0A4P8XNZ7"/>
<dbReference type="GO" id="GO:0006950">
    <property type="term" value="P:response to stress"/>
    <property type="evidence" value="ECO:0007669"/>
    <property type="project" value="UniProtKB-ARBA"/>
</dbReference>
<sequence>MKNMMSNEELQAWVEHISLTSFQLPFRHRAVFNSRLSTTGGRYFMKSHDIEINPHQLVEHGPDEVERIIKHELCHYHLHLSGRGYRHQDADFKALLQAVGGSRYCKAIPRADSNKKKALPYRYLLRCKECHMEYKRKRRMDPARYRCGRCQGPLQLLTLDSGKE</sequence>
<dbReference type="Pfam" id="PF17283">
    <property type="entry name" value="Zn_ribbon_SprT"/>
    <property type="match status" value="1"/>
</dbReference>
<name>A0A4P8XNZ7_9BACL</name>
<dbReference type="KEGG" id="palo:E6C60_3294"/>
<feature type="domain" description="SprT-like" evidence="1">
    <location>
        <begin position="8"/>
        <end position="157"/>
    </location>
</feature>
<keyword evidence="3" id="KW-1185">Reference proteome</keyword>
<protein>
    <recommendedName>
        <fullName evidence="1">SprT-like domain-containing protein</fullName>
    </recommendedName>
</protein>
<dbReference type="SMART" id="SM00731">
    <property type="entry name" value="SprT"/>
    <property type="match status" value="1"/>
</dbReference>
<dbReference type="NCBIfam" id="NF003339">
    <property type="entry name" value="PRK04351.1"/>
    <property type="match status" value="1"/>
</dbReference>
<evidence type="ECO:0000313" key="3">
    <source>
        <dbReference type="Proteomes" id="UP000300879"/>
    </source>
</evidence>
<evidence type="ECO:0000313" key="2">
    <source>
        <dbReference type="EMBL" id="QCT04005.1"/>
    </source>
</evidence>
<dbReference type="InterPro" id="IPR006640">
    <property type="entry name" value="SprT-like_domain"/>
</dbReference>
<proteinExistence type="predicted"/>